<proteinExistence type="predicted"/>
<evidence type="ECO:0000256" key="1">
    <source>
        <dbReference type="SAM" id="SignalP"/>
    </source>
</evidence>
<reference evidence="2 3" key="1">
    <citation type="submission" date="2024-09" db="EMBL/GenBank/DDBJ databases">
        <title>Rethinking Asexuality: The Enigmatic Case of Functional Sexual Genes in Lepraria (Stereocaulaceae).</title>
        <authorList>
            <person name="Doellman M."/>
            <person name="Sun Y."/>
            <person name="Barcenas-Pena A."/>
            <person name="Lumbsch H.T."/>
            <person name="Grewe F."/>
        </authorList>
    </citation>
    <scope>NUCLEOTIDE SEQUENCE [LARGE SCALE GENOMIC DNA]</scope>
    <source>
        <strain evidence="2 3">Grewe 0041</strain>
    </source>
</reference>
<keyword evidence="3" id="KW-1185">Reference proteome</keyword>
<dbReference type="Proteomes" id="UP001590951">
    <property type="component" value="Unassembled WGS sequence"/>
</dbReference>
<organism evidence="2 3">
    <name type="scientific">Lepraria finkii</name>
    <dbReference type="NCBI Taxonomy" id="1340010"/>
    <lineage>
        <taxon>Eukaryota</taxon>
        <taxon>Fungi</taxon>
        <taxon>Dikarya</taxon>
        <taxon>Ascomycota</taxon>
        <taxon>Pezizomycotina</taxon>
        <taxon>Lecanoromycetes</taxon>
        <taxon>OSLEUM clade</taxon>
        <taxon>Lecanoromycetidae</taxon>
        <taxon>Lecanorales</taxon>
        <taxon>Lecanorineae</taxon>
        <taxon>Stereocaulaceae</taxon>
        <taxon>Lepraria</taxon>
    </lineage>
</organism>
<evidence type="ECO:0000313" key="3">
    <source>
        <dbReference type="Proteomes" id="UP001590951"/>
    </source>
</evidence>
<evidence type="ECO:0000313" key="2">
    <source>
        <dbReference type="EMBL" id="KAL2056180.1"/>
    </source>
</evidence>
<protein>
    <submittedName>
        <fullName evidence="2">Uncharacterized protein</fullName>
    </submittedName>
</protein>
<gene>
    <name evidence="2" type="ORF">ABVK25_003823</name>
</gene>
<comment type="caution">
    <text evidence="2">The sequence shown here is derived from an EMBL/GenBank/DDBJ whole genome shotgun (WGS) entry which is preliminary data.</text>
</comment>
<accession>A0ABR4BE92</accession>
<sequence>MFTTSLGWLAVLAPALSGASPVAIPEDLPALEKRIGNVGSFANYFPDCTDNLSYATGASQYNDSDGVYVTSSCDNGLTTPAVVRFHCWTDLFVVNYQAAYANWQNSGQVIDCATTSSYSEVNINLNSTCTTDTTTWDNNFGGSIQAFGGAQDVQMCTSNSDTGTCTWTDKDCHAIWTAQRNIQVNGYLRRSCNTPRNGTNVPNSSQRSNGYYTVGMQDYNFQVPDNRIVGCAANCGDLIYPDLTPGSDPLTPIPSGT</sequence>
<feature type="signal peptide" evidence="1">
    <location>
        <begin position="1"/>
        <end position="18"/>
    </location>
</feature>
<dbReference type="EMBL" id="JBHFEH010000009">
    <property type="protein sequence ID" value="KAL2056180.1"/>
    <property type="molecule type" value="Genomic_DNA"/>
</dbReference>
<name>A0ABR4BE92_9LECA</name>
<keyword evidence="1" id="KW-0732">Signal</keyword>
<feature type="chain" id="PRO_5047168852" evidence="1">
    <location>
        <begin position="19"/>
        <end position="257"/>
    </location>
</feature>